<keyword evidence="2" id="KW-0418">Kinase</keyword>
<keyword evidence="1" id="KW-1133">Transmembrane helix</keyword>
<evidence type="ECO:0000313" key="2">
    <source>
        <dbReference type="EMBL" id="MCI27430.1"/>
    </source>
</evidence>
<comment type="caution">
    <text evidence="2">The sequence shown here is derived from an EMBL/GenBank/DDBJ whole genome shotgun (WGS) entry which is preliminary data.</text>
</comment>
<organism evidence="2 3">
    <name type="scientific">Trifolium medium</name>
    <dbReference type="NCBI Taxonomy" id="97028"/>
    <lineage>
        <taxon>Eukaryota</taxon>
        <taxon>Viridiplantae</taxon>
        <taxon>Streptophyta</taxon>
        <taxon>Embryophyta</taxon>
        <taxon>Tracheophyta</taxon>
        <taxon>Spermatophyta</taxon>
        <taxon>Magnoliopsida</taxon>
        <taxon>eudicotyledons</taxon>
        <taxon>Gunneridae</taxon>
        <taxon>Pentapetalae</taxon>
        <taxon>rosids</taxon>
        <taxon>fabids</taxon>
        <taxon>Fabales</taxon>
        <taxon>Fabaceae</taxon>
        <taxon>Papilionoideae</taxon>
        <taxon>50 kb inversion clade</taxon>
        <taxon>NPAAA clade</taxon>
        <taxon>Hologalegina</taxon>
        <taxon>IRL clade</taxon>
        <taxon>Trifolieae</taxon>
        <taxon>Trifolium</taxon>
    </lineage>
</organism>
<keyword evidence="3" id="KW-1185">Reference proteome</keyword>
<dbReference type="AlphaFoldDB" id="A0A392QV28"/>
<accession>A0A392QV28</accession>
<proteinExistence type="predicted"/>
<protein>
    <submittedName>
        <fullName evidence="2">Serine/threonine-protein kinase-like protein ACR4</fullName>
    </submittedName>
</protein>
<keyword evidence="1" id="KW-0812">Transmembrane</keyword>
<name>A0A392QV28_9FABA</name>
<keyword evidence="2" id="KW-0808">Transferase</keyword>
<keyword evidence="1" id="KW-0472">Membrane</keyword>
<sequence length="81" mass="9212">MDAEFWNEGRGGLAVVLKKVLFMGWWVILLELLCQEDMRGRTVCVVRFSEVFNPRLMIPFDMKATVRLSKVTSACVGNSKS</sequence>
<dbReference type="EMBL" id="LXQA010159228">
    <property type="protein sequence ID" value="MCI27430.1"/>
    <property type="molecule type" value="Genomic_DNA"/>
</dbReference>
<reference evidence="2 3" key="1">
    <citation type="journal article" date="2018" name="Front. Plant Sci.">
        <title>Red Clover (Trifolium pratense) and Zigzag Clover (T. medium) - A Picture of Genomic Similarities and Differences.</title>
        <authorList>
            <person name="Dluhosova J."/>
            <person name="Istvanek J."/>
            <person name="Nedelnik J."/>
            <person name="Repkova J."/>
        </authorList>
    </citation>
    <scope>NUCLEOTIDE SEQUENCE [LARGE SCALE GENOMIC DNA]</scope>
    <source>
        <strain evidence="3">cv. 10/8</strain>
        <tissue evidence="2">Leaf</tissue>
    </source>
</reference>
<dbReference type="Proteomes" id="UP000265520">
    <property type="component" value="Unassembled WGS sequence"/>
</dbReference>
<feature type="transmembrane region" description="Helical" evidence="1">
    <location>
        <begin position="12"/>
        <end position="33"/>
    </location>
</feature>
<evidence type="ECO:0000256" key="1">
    <source>
        <dbReference type="SAM" id="Phobius"/>
    </source>
</evidence>
<dbReference type="GO" id="GO:0016301">
    <property type="term" value="F:kinase activity"/>
    <property type="evidence" value="ECO:0007669"/>
    <property type="project" value="UniProtKB-KW"/>
</dbReference>
<evidence type="ECO:0000313" key="3">
    <source>
        <dbReference type="Proteomes" id="UP000265520"/>
    </source>
</evidence>
<feature type="non-terminal residue" evidence="2">
    <location>
        <position position="81"/>
    </location>
</feature>